<dbReference type="GO" id="GO:0102559">
    <property type="term" value="F:peptide chain release factor N(5)-glutamine methyltransferase activity"/>
    <property type="evidence" value="ECO:0007669"/>
    <property type="project" value="UniProtKB-EC"/>
</dbReference>
<dbReference type="GO" id="GO:0032259">
    <property type="term" value="P:methylation"/>
    <property type="evidence" value="ECO:0007669"/>
    <property type="project" value="UniProtKB-KW"/>
</dbReference>
<dbReference type="InterPro" id="IPR040758">
    <property type="entry name" value="PrmC_N"/>
</dbReference>
<dbReference type="CDD" id="cd02440">
    <property type="entry name" value="AdoMet_MTases"/>
    <property type="match status" value="1"/>
</dbReference>
<dbReference type="Gene3D" id="1.10.8.10">
    <property type="entry name" value="DNA helicase RuvA subunit, C-terminal domain"/>
    <property type="match status" value="1"/>
</dbReference>
<evidence type="ECO:0000256" key="4">
    <source>
        <dbReference type="ARBA" id="ARBA00048391"/>
    </source>
</evidence>
<dbReference type="Proteomes" id="UP000279470">
    <property type="component" value="Unassembled WGS sequence"/>
</dbReference>
<comment type="caution">
    <text evidence="8">The sequence shown here is derived from an EMBL/GenBank/DDBJ whole genome shotgun (WGS) entry which is preliminary data.</text>
</comment>
<comment type="similarity">
    <text evidence="5">Belongs to the protein N5-glutamine methyltransferase family. PrmC subfamily.</text>
</comment>
<feature type="domain" description="Methyltransferase small" evidence="6">
    <location>
        <begin position="116"/>
        <end position="209"/>
    </location>
</feature>
<feature type="binding site" evidence="5">
    <location>
        <position position="159"/>
    </location>
    <ligand>
        <name>S-adenosyl-L-methionine</name>
        <dbReference type="ChEBI" id="CHEBI:59789"/>
    </ligand>
</feature>
<keyword evidence="3 5" id="KW-0949">S-adenosyl-L-methionine</keyword>
<dbReference type="InterPro" id="IPR019874">
    <property type="entry name" value="RF_methyltr_PrmC"/>
</dbReference>
<dbReference type="Gene3D" id="3.40.50.150">
    <property type="entry name" value="Vaccinia Virus protein VP39"/>
    <property type="match status" value="1"/>
</dbReference>
<name>A0A429XKQ1_9RICK</name>
<dbReference type="PANTHER" id="PTHR18895">
    <property type="entry name" value="HEMK METHYLTRANSFERASE"/>
    <property type="match status" value="1"/>
</dbReference>
<dbReference type="InterPro" id="IPR029063">
    <property type="entry name" value="SAM-dependent_MTases_sf"/>
</dbReference>
<dbReference type="InterPro" id="IPR002052">
    <property type="entry name" value="DNA_methylase_N6_adenine_CS"/>
</dbReference>
<feature type="binding site" evidence="5">
    <location>
        <begin position="204"/>
        <end position="207"/>
    </location>
    <ligand>
        <name>substrate</name>
    </ligand>
</feature>
<dbReference type="HAMAP" id="MF_02126">
    <property type="entry name" value="RF_methyltr_PrmC"/>
    <property type="match status" value="1"/>
</dbReference>
<keyword evidence="1 5" id="KW-0489">Methyltransferase</keyword>
<protein>
    <recommendedName>
        <fullName evidence="5">Release factor glutamine methyltransferase</fullName>
        <shortName evidence="5">RF MTase</shortName>
        <ecNumber evidence="5">2.1.1.297</ecNumber>
    </recommendedName>
    <alternativeName>
        <fullName evidence="5">N5-glutamine methyltransferase PrmC</fullName>
    </alternativeName>
    <alternativeName>
        <fullName evidence="5">Protein-(glutamine-N5) MTase PrmC</fullName>
    </alternativeName>
    <alternativeName>
        <fullName evidence="5">Protein-glutamine N-methyltransferase PrmC</fullName>
    </alternativeName>
</protein>
<dbReference type="InterPro" id="IPR050320">
    <property type="entry name" value="N5-glutamine_MTase"/>
</dbReference>
<evidence type="ECO:0000256" key="5">
    <source>
        <dbReference type="HAMAP-Rule" id="MF_02126"/>
    </source>
</evidence>
<dbReference type="EC" id="2.1.1.297" evidence="5"/>
<dbReference type="OrthoDB" id="9800643at2"/>
<comment type="catalytic activity">
    <reaction evidence="4 5">
        <text>L-glutaminyl-[peptide chain release factor] + S-adenosyl-L-methionine = N(5)-methyl-L-glutaminyl-[peptide chain release factor] + S-adenosyl-L-homocysteine + H(+)</text>
        <dbReference type="Rhea" id="RHEA:42896"/>
        <dbReference type="Rhea" id="RHEA-COMP:10271"/>
        <dbReference type="Rhea" id="RHEA-COMP:10272"/>
        <dbReference type="ChEBI" id="CHEBI:15378"/>
        <dbReference type="ChEBI" id="CHEBI:30011"/>
        <dbReference type="ChEBI" id="CHEBI:57856"/>
        <dbReference type="ChEBI" id="CHEBI:59789"/>
        <dbReference type="ChEBI" id="CHEBI:61891"/>
        <dbReference type="EC" id="2.1.1.297"/>
    </reaction>
</comment>
<evidence type="ECO:0000256" key="1">
    <source>
        <dbReference type="ARBA" id="ARBA00022603"/>
    </source>
</evidence>
<feature type="binding site" evidence="5">
    <location>
        <position position="204"/>
    </location>
    <ligand>
        <name>S-adenosyl-L-methionine</name>
        <dbReference type="ChEBI" id="CHEBI:59789"/>
    </ligand>
</feature>
<dbReference type="GO" id="GO:0003676">
    <property type="term" value="F:nucleic acid binding"/>
    <property type="evidence" value="ECO:0007669"/>
    <property type="project" value="InterPro"/>
</dbReference>
<dbReference type="NCBIfam" id="TIGR03534">
    <property type="entry name" value="RF_mod_PrmC"/>
    <property type="match status" value="1"/>
</dbReference>
<evidence type="ECO:0000256" key="3">
    <source>
        <dbReference type="ARBA" id="ARBA00022691"/>
    </source>
</evidence>
<dbReference type="Pfam" id="PF17827">
    <property type="entry name" value="PrmC_N"/>
    <property type="match status" value="1"/>
</dbReference>
<dbReference type="AlphaFoldDB" id="A0A429XKQ1"/>
<dbReference type="InterPro" id="IPR004556">
    <property type="entry name" value="HemK-like"/>
</dbReference>
<dbReference type="InterPro" id="IPR007848">
    <property type="entry name" value="Small_mtfrase_dom"/>
</dbReference>
<feature type="binding site" evidence="5">
    <location>
        <begin position="136"/>
        <end position="140"/>
    </location>
    <ligand>
        <name>S-adenosyl-L-methionine</name>
        <dbReference type="ChEBI" id="CHEBI:59789"/>
    </ligand>
</feature>
<dbReference type="Pfam" id="PF05175">
    <property type="entry name" value="MTS"/>
    <property type="match status" value="1"/>
</dbReference>
<dbReference type="SUPFAM" id="SSF53335">
    <property type="entry name" value="S-adenosyl-L-methionine-dependent methyltransferases"/>
    <property type="match status" value="1"/>
</dbReference>
<keyword evidence="2 5" id="KW-0808">Transferase</keyword>
<reference evidence="9" key="1">
    <citation type="submission" date="2018-11" db="EMBL/GenBank/DDBJ databases">
        <title>Phylogenetic, genomic, and biogeographic characterization of a novel and ubiquitous marine invertebrate-associated Rickettsiales parasite, Candidatus Marinoinvertebrata rohwerii, gen. nov., sp. nov.</title>
        <authorList>
            <person name="Klinges J.G."/>
            <person name="Rosales S.M."/>
            <person name="Mcminds R."/>
            <person name="Shaver E.C."/>
            <person name="Shantz A."/>
            <person name="Peters E.C."/>
            <person name="Burkepile D.E."/>
            <person name="Silliman B.R."/>
            <person name="Vega Thurber R.L."/>
        </authorList>
    </citation>
    <scope>NUCLEOTIDE SEQUENCE [LARGE SCALE GENOMIC DNA]</scope>
    <source>
        <strain evidence="9">a_cerv_44</strain>
    </source>
</reference>
<sequence length="297" mass="34419">MNLKQKLYMRSSITTILDTLKEAQILLKKSNISTYKLDAKILLSHILKLNNSEELLFKLNQKISELDYSQYYRLINRRLQNEPVAYILGNKDFWKQNYIIDNSVLIPRPETELVIELLLKKLNKKIDTPLNILELGTGSGCIILSLLSEFKYSKAIAIDISKKALNIAKLNAKKLSLDNRINFVLGNWFSNLNSNFKFDIIISNPPYVSLNDWETLDKNVRYFEPKIALTDNKDGLENYKIIAKHSKNYLNKDGIIVLEIGINQSFAIENIFQNYGYKIDFYKDLQSIKRVAIITKN</sequence>
<gene>
    <name evidence="5 8" type="primary">prmC</name>
    <name evidence="8" type="ORF">EIC27_03540</name>
</gene>
<evidence type="ECO:0000256" key="2">
    <source>
        <dbReference type="ARBA" id="ARBA00022679"/>
    </source>
</evidence>
<evidence type="ECO:0000313" key="9">
    <source>
        <dbReference type="Proteomes" id="UP000279470"/>
    </source>
</evidence>
<evidence type="ECO:0000259" key="7">
    <source>
        <dbReference type="Pfam" id="PF17827"/>
    </source>
</evidence>
<keyword evidence="9" id="KW-1185">Reference proteome</keyword>
<dbReference type="EMBL" id="RXFM01000041">
    <property type="protein sequence ID" value="RST66649.1"/>
    <property type="molecule type" value="Genomic_DNA"/>
</dbReference>
<dbReference type="RefSeq" id="WP_126044764.1">
    <property type="nucleotide sequence ID" value="NZ_RXFM01000041.1"/>
</dbReference>
<dbReference type="PANTHER" id="PTHR18895:SF74">
    <property type="entry name" value="MTRF1L RELEASE FACTOR GLUTAMINE METHYLTRANSFERASE"/>
    <property type="match status" value="1"/>
</dbReference>
<feature type="domain" description="Release factor glutamine methyltransferase N-terminal" evidence="7">
    <location>
        <begin position="19"/>
        <end position="89"/>
    </location>
</feature>
<evidence type="ECO:0000259" key="6">
    <source>
        <dbReference type="Pfam" id="PF05175"/>
    </source>
</evidence>
<organism evidence="8 9">
    <name type="scientific">Candidatus Aquarickettsia rohweri</name>
    <dbReference type="NCBI Taxonomy" id="2602574"/>
    <lineage>
        <taxon>Bacteria</taxon>
        <taxon>Pseudomonadati</taxon>
        <taxon>Pseudomonadota</taxon>
        <taxon>Alphaproteobacteria</taxon>
        <taxon>Rickettsiales</taxon>
        <taxon>Candidatus Midichloriaceae</taxon>
        <taxon>Candidatus Aquarickettsia</taxon>
    </lineage>
</organism>
<dbReference type="PROSITE" id="PS00092">
    <property type="entry name" value="N6_MTASE"/>
    <property type="match status" value="1"/>
</dbReference>
<accession>A0A429XKQ1</accession>
<dbReference type="NCBIfam" id="TIGR00536">
    <property type="entry name" value="hemK_fam"/>
    <property type="match status" value="1"/>
</dbReference>
<feature type="binding site" evidence="5">
    <location>
        <position position="188"/>
    </location>
    <ligand>
        <name>S-adenosyl-L-methionine</name>
        <dbReference type="ChEBI" id="CHEBI:59789"/>
    </ligand>
</feature>
<comment type="function">
    <text evidence="5">Methylates the class 1 translation termination release factors RF1/PrfA and RF2/PrfB on the glutamine residue of the universally conserved GGQ motif.</text>
</comment>
<evidence type="ECO:0000313" key="8">
    <source>
        <dbReference type="EMBL" id="RST66649.1"/>
    </source>
</evidence>
<proteinExistence type="inferred from homology"/>